<feature type="transmembrane region" description="Helical" evidence="1">
    <location>
        <begin position="112"/>
        <end position="136"/>
    </location>
</feature>
<evidence type="ECO:0000256" key="2">
    <source>
        <dbReference type="SAM" id="SignalP"/>
    </source>
</evidence>
<comment type="caution">
    <text evidence="3">The sequence shown here is derived from an EMBL/GenBank/DDBJ whole genome shotgun (WGS) entry which is preliminary data.</text>
</comment>
<keyword evidence="2" id="KW-0732">Signal</keyword>
<dbReference type="AlphaFoldDB" id="A0A0G1XP76"/>
<evidence type="ECO:0000256" key="1">
    <source>
        <dbReference type="SAM" id="Phobius"/>
    </source>
</evidence>
<evidence type="ECO:0000313" key="4">
    <source>
        <dbReference type="Proteomes" id="UP000034661"/>
    </source>
</evidence>
<keyword evidence="1" id="KW-0472">Membrane</keyword>
<proteinExistence type="predicted"/>
<reference evidence="3 4" key="1">
    <citation type="journal article" date="2015" name="Nature">
        <title>rRNA introns, odd ribosomes, and small enigmatic genomes across a large radiation of phyla.</title>
        <authorList>
            <person name="Brown C.T."/>
            <person name="Hug L.A."/>
            <person name="Thomas B.C."/>
            <person name="Sharon I."/>
            <person name="Castelle C.J."/>
            <person name="Singh A."/>
            <person name="Wilkins M.J."/>
            <person name="Williams K.H."/>
            <person name="Banfield J.F."/>
        </authorList>
    </citation>
    <scope>NUCLEOTIDE SEQUENCE [LARGE SCALE GENOMIC DNA]</scope>
</reference>
<name>A0A0G1XP76_9BACT</name>
<dbReference type="EMBL" id="LCPJ01000004">
    <property type="protein sequence ID" value="KKU96115.1"/>
    <property type="molecule type" value="Genomic_DNA"/>
</dbReference>
<protein>
    <submittedName>
        <fullName evidence="3">Uncharacterized protein</fullName>
    </submittedName>
</protein>
<dbReference type="PROSITE" id="PS51257">
    <property type="entry name" value="PROKAR_LIPOPROTEIN"/>
    <property type="match status" value="1"/>
</dbReference>
<organism evidence="3 4">
    <name type="scientific">Candidatus Gottesmanbacteria bacterium GW2011_GWA1_48_13</name>
    <dbReference type="NCBI Taxonomy" id="1618439"/>
    <lineage>
        <taxon>Bacteria</taxon>
        <taxon>Candidatus Gottesmaniibacteriota</taxon>
    </lineage>
</organism>
<gene>
    <name evidence="3" type="ORF">UY27_C0004G0045</name>
</gene>
<feature type="signal peptide" evidence="2">
    <location>
        <begin position="1"/>
        <end position="24"/>
    </location>
</feature>
<evidence type="ECO:0000313" key="3">
    <source>
        <dbReference type="EMBL" id="KKU96115.1"/>
    </source>
</evidence>
<dbReference type="Proteomes" id="UP000034661">
    <property type="component" value="Unassembled WGS sequence"/>
</dbReference>
<feature type="chain" id="PRO_5002540865" evidence="2">
    <location>
        <begin position="25"/>
        <end position="256"/>
    </location>
</feature>
<keyword evidence="1" id="KW-1133">Transmembrane helix</keyword>
<sequence>MKTVLAGLFALFTFFTWQPQTVFAACCNTLDAAASCQKNVGCVDGQTRCDTTQQCQAGGYNGGTQPPAGTAPGTGQAGTATGFSPFDGCQNNEVNTAIGCIPTDPSAFIGKFLSLGIGMAGGIAFLLILFGGFQILTSTGNPEQLNAGRELVGSAVTGLWLKHQQLNFPMRKAHLCQSHIPLKCNRLSLHQRAWVTSSLAPFFSFLPLPALGCSSCFWHPALNISPAQGMRKNWKGPNSGSPTPLSDFYLSSPPFG</sequence>
<accession>A0A0G1XP76</accession>
<keyword evidence="1" id="KW-0812">Transmembrane</keyword>